<accession>V4LY73</accession>
<dbReference type="Pfam" id="PF03083">
    <property type="entry name" value="MtN3_slv"/>
    <property type="match status" value="2"/>
</dbReference>
<keyword evidence="3" id="KW-0813">Transport</keyword>
<dbReference type="PANTHER" id="PTHR10791:SF130">
    <property type="entry name" value="BIDIRECTIONAL SUGAR TRANSPORTER SWEET6-RELATED"/>
    <property type="match status" value="1"/>
</dbReference>
<feature type="transmembrane region" description="Helical" evidence="9">
    <location>
        <begin position="21"/>
        <end position="39"/>
    </location>
</feature>
<keyword evidence="5 9" id="KW-0812">Transmembrane</keyword>
<evidence type="ECO:0000256" key="1">
    <source>
        <dbReference type="ARBA" id="ARBA00004127"/>
    </source>
</evidence>
<evidence type="ECO:0000313" key="10">
    <source>
        <dbReference type="EMBL" id="ESQ55615.1"/>
    </source>
</evidence>
<evidence type="ECO:0000256" key="8">
    <source>
        <dbReference type="ARBA" id="ARBA00023136"/>
    </source>
</evidence>
<dbReference type="InterPro" id="IPR047664">
    <property type="entry name" value="SWEET"/>
</dbReference>
<evidence type="ECO:0000256" key="5">
    <source>
        <dbReference type="ARBA" id="ARBA00022692"/>
    </source>
</evidence>
<dbReference type="EMBL" id="KI517384">
    <property type="protein sequence ID" value="ESQ55615.1"/>
    <property type="molecule type" value="Genomic_DNA"/>
</dbReference>
<comment type="similarity">
    <text evidence="2">Belongs to the SWEET sugar transporter family.</text>
</comment>
<protein>
    <recommendedName>
        <fullName evidence="12">Bidirectional sugar transporter SWEET</fullName>
    </recommendedName>
</protein>
<evidence type="ECO:0000256" key="4">
    <source>
        <dbReference type="ARBA" id="ARBA00022597"/>
    </source>
</evidence>
<dbReference type="OMA" id="NAMMYAS"/>
<dbReference type="PANTHER" id="PTHR10791">
    <property type="entry name" value="RAG1-ACTIVATING PROTEIN 1"/>
    <property type="match status" value="1"/>
</dbReference>
<dbReference type="InterPro" id="IPR004316">
    <property type="entry name" value="SWEET_rpt"/>
</dbReference>
<organism evidence="10 11">
    <name type="scientific">Eutrema salsugineum</name>
    <name type="common">Saltwater cress</name>
    <name type="synonym">Sisymbrium salsugineum</name>
    <dbReference type="NCBI Taxonomy" id="72664"/>
    <lineage>
        <taxon>Eukaryota</taxon>
        <taxon>Viridiplantae</taxon>
        <taxon>Streptophyta</taxon>
        <taxon>Embryophyta</taxon>
        <taxon>Tracheophyta</taxon>
        <taxon>Spermatophyta</taxon>
        <taxon>Magnoliopsida</taxon>
        <taxon>eudicotyledons</taxon>
        <taxon>Gunneridae</taxon>
        <taxon>Pentapetalae</taxon>
        <taxon>rosids</taxon>
        <taxon>malvids</taxon>
        <taxon>Brassicales</taxon>
        <taxon>Brassicaceae</taxon>
        <taxon>Eutremeae</taxon>
        <taxon>Eutrema</taxon>
    </lineage>
</organism>
<evidence type="ECO:0008006" key="12">
    <source>
        <dbReference type="Google" id="ProtNLM"/>
    </source>
</evidence>
<dbReference type="GO" id="GO:0051119">
    <property type="term" value="F:sugar transmembrane transporter activity"/>
    <property type="evidence" value="ECO:0007669"/>
    <property type="project" value="InterPro"/>
</dbReference>
<feature type="transmembrane region" description="Helical" evidence="9">
    <location>
        <begin position="112"/>
        <end position="132"/>
    </location>
</feature>
<proteinExistence type="inferred from homology"/>
<comment type="subcellular location">
    <subcellularLocation>
        <location evidence="1">Endomembrane system</location>
        <topology evidence="1">Multi-pass membrane protein</topology>
    </subcellularLocation>
</comment>
<feature type="transmembrane region" description="Helical" evidence="9">
    <location>
        <begin position="80"/>
        <end position="100"/>
    </location>
</feature>
<evidence type="ECO:0000256" key="9">
    <source>
        <dbReference type="SAM" id="Phobius"/>
    </source>
</evidence>
<evidence type="ECO:0000256" key="6">
    <source>
        <dbReference type="ARBA" id="ARBA00022737"/>
    </source>
</evidence>
<evidence type="ECO:0000256" key="3">
    <source>
        <dbReference type="ARBA" id="ARBA00022448"/>
    </source>
</evidence>
<dbReference type="AlphaFoldDB" id="V4LY73"/>
<keyword evidence="6" id="KW-0677">Repeat</keyword>
<dbReference type="eggNOG" id="KOG1623">
    <property type="taxonomic scope" value="Eukaryota"/>
</dbReference>
<dbReference type="GO" id="GO:0012505">
    <property type="term" value="C:endomembrane system"/>
    <property type="evidence" value="ECO:0007669"/>
    <property type="project" value="UniProtKB-SubCell"/>
</dbReference>
<feature type="transmembrane region" description="Helical" evidence="9">
    <location>
        <begin position="172"/>
        <end position="194"/>
    </location>
</feature>
<dbReference type="GO" id="GO:0051260">
    <property type="term" value="P:protein homooligomerization"/>
    <property type="evidence" value="ECO:0007669"/>
    <property type="project" value="UniProtKB-ARBA"/>
</dbReference>
<keyword evidence="8 9" id="KW-0472">Membrane</keyword>
<dbReference type="Gramene" id="ESQ55615">
    <property type="protein sequence ID" value="ESQ55615"/>
    <property type="gene ID" value="EUTSA_v10026847mg"/>
</dbReference>
<sequence>MYLSPMPTLIGIVKKKSVEKYSPVHGLATLINYLVRLLYGLPMVHPDSTMIITLSGIGILAATIYLTIFLVFCEHQKQRLVILAVLAVEAVFVAVLAVLVLTLQHTTDQRTLSVGIVCCVVNSMMYIAPLSVMKMVIKTKSLEFMPFWLSVTSFLNACVWTIYGFVPYDPYMAIPNEIGCVFGLGQLILYVTYYKSTKMIMAERKKLPGSIGKLDLSNAISQTQTMS</sequence>
<evidence type="ECO:0000313" key="11">
    <source>
        <dbReference type="Proteomes" id="UP000030689"/>
    </source>
</evidence>
<keyword evidence="4" id="KW-0762">Sugar transport</keyword>
<dbReference type="Gene3D" id="1.20.1280.290">
    <property type="match status" value="2"/>
</dbReference>
<name>V4LY73_EUTSA</name>
<gene>
    <name evidence="10" type="ORF">EUTSA_v10026847mg</name>
</gene>
<dbReference type="OrthoDB" id="409725at2759"/>
<evidence type="ECO:0000256" key="7">
    <source>
        <dbReference type="ARBA" id="ARBA00022989"/>
    </source>
</evidence>
<dbReference type="KEGG" id="eus:EUTSA_v10026847mg"/>
<feature type="transmembrane region" description="Helical" evidence="9">
    <location>
        <begin position="144"/>
        <end position="166"/>
    </location>
</feature>
<keyword evidence="7 9" id="KW-1133">Transmembrane helix</keyword>
<dbReference type="GO" id="GO:0016020">
    <property type="term" value="C:membrane"/>
    <property type="evidence" value="ECO:0007669"/>
    <property type="project" value="InterPro"/>
</dbReference>
<reference evidence="10 11" key="1">
    <citation type="journal article" date="2013" name="Front. Plant Sci.">
        <title>The Reference Genome of the Halophytic Plant Eutrema salsugineum.</title>
        <authorList>
            <person name="Yang R."/>
            <person name="Jarvis D.E."/>
            <person name="Chen H."/>
            <person name="Beilstein M.A."/>
            <person name="Grimwood J."/>
            <person name="Jenkins J."/>
            <person name="Shu S."/>
            <person name="Prochnik S."/>
            <person name="Xin M."/>
            <person name="Ma C."/>
            <person name="Schmutz J."/>
            <person name="Wing R.A."/>
            <person name="Mitchell-Olds T."/>
            <person name="Schumaker K.S."/>
            <person name="Wang X."/>
        </authorList>
    </citation>
    <scope>NUCLEOTIDE SEQUENCE [LARGE SCALE GENOMIC DNA]</scope>
</reference>
<dbReference type="FunFam" id="1.20.1280.290:FF:000002">
    <property type="entry name" value="Bidirectional sugar transporter SWEET"/>
    <property type="match status" value="1"/>
</dbReference>
<keyword evidence="11" id="KW-1185">Reference proteome</keyword>
<dbReference type="Proteomes" id="UP000030689">
    <property type="component" value="Unassembled WGS sequence"/>
</dbReference>
<feature type="transmembrane region" description="Helical" evidence="9">
    <location>
        <begin position="51"/>
        <end position="73"/>
    </location>
</feature>
<evidence type="ECO:0000256" key="2">
    <source>
        <dbReference type="ARBA" id="ARBA00007809"/>
    </source>
</evidence>